<evidence type="ECO:0000313" key="4">
    <source>
        <dbReference type="Proteomes" id="UP000254626"/>
    </source>
</evidence>
<comment type="caution">
    <text evidence="3">The sequence shown here is derived from an EMBL/GenBank/DDBJ whole genome shotgun (WGS) entry which is preliminary data.</text>
</comment>
<accession>A0AAX2LVP4</accession>
<feature type="signal peptide" evidence="2">
    <location>
        <begin position="1"/>
        <end position="26"/>
    </location>
</feature>
<proteinExistence type="predicted"/>
<sequence length="182" mass="20899">MTMNKWTTAWLIGLTCSFSVFAFAHANEKSNSMMSDNAQQGQGMMQGQSMMMDDEDMDAMHEKMGMSDEEREEYMSKLKACEKDGRSAKECEAKMDRQMKQDGKSGSMHKEAKEKSKDKANKSMDKASSKAMTAQEREEYMMKLKACEKDGRSAKECEAKLDRKMDQDKMMKKDKDQKSKTY</sequence>
<dbReference type="RefSeq" id="WP_020329088.1">
    <property type="nucleotide sequence ID" value="NZ_CAWQTV010000925.1"/>
</dbReference>
<feature type="compositionally biased region" description="Basic and acidic residues" evidence="1">
    <location>
        <begin position="135"/>
        <end position="182"/>
    </location>
</feature>
<dbReference type="AlphaFoldDB" id="A0AAX2LVP4"/>
<feature type="chain" id="PRO_5043757681" evidence="2">
    <location>
        <begin position="27"/>
        <end position="182"/>
    </location>
</feature>
<evidence type="ECO:0000256" key="1">
    <source>
        <dbReference type="SAM" id="MobiDB-lite"/>
    </source>
</evidence>
<protein>
    <submittedName>
        <fullName evidence="3">Uncharacterized protein</fullName>
    </submittedName>
</protein>
<evidence type="ECO:0000256" key="2">
    <source>
        <dbReference type="SAM" id="SignalP"/>
    </source>
</evidence>
<evidence type="ECO:0000313" key="3">
    <source>
        <dbReference type="EMBL" id="SUQ27066.1"/>
    </source>
</evidence>
<organism evidence="3 4">
    <name type="scientific">Vibrio fluvialis</name>
    <dbReference type="NCBI Taxonomy" id="676"/>
    <lineage>
        <taxon>Bacteria</taxon>
        <taxon>Pseudomonadati</taxon>
        <taxon>Pseudomonadota</taxon>
        <taxon>Gammaproteobacteria</taxon>
        <taxon>Vibrionales</taxon>
        <taxon>Vibrionaceae</taxon>
        <taxon>Vibrio</taxon>
    </lineage>
</organism>
<dbReference type="EMBL" id="UHIP01000002">
    <property type="protein sequence ID" value="SUQ27066.1"/>
    <property type="molecule type" value="Genomic_DNA"/>
</dbReference>
<name>A0AAX2LVP4_VIBFL</name>
<gene>
    <name evidence="3" type="ORF">NCTC11327_03934</name>
</gene>
<reference evidence="3 4" key="1">
    <citation type="submission" date="2018-06" db="EMBL/GenBank/DDBJ databases">
        <authorList>
            <consortium name="Pathogen Informatics"/>
            <person name="Doyle S."/>
        </authorList>
    </citation>
    <scope>NUCLEOTIDE SEQUENCE [LARGE SCALE GENOMIC DNA]</scope>
    <source>
        <strain evidence="3 4">NCTC11327</strain>
    </source>
</reference>
<keyword evidence="2" id="KW-0732">Signal</keyword>
<dbReference type="Proteomes" id="UP000254626">
    <property type="component" value="Unassembled WGS sequence"/>
</dbReference>
<feature type="region of interest" description="Disordered" evidence="1">
    <location>
        <begin position="84"/>
        <end position="182"/>
    </location>
</feature>
<feature type="compositionally biased region" description="Basic and acidic residues" evidence="1">
    <location>
        <begin position="84"/>
        <end position="128"/>
    </location>
</feature>